<evidence type="ECO:0000256" key="9">
    <source>
        <dbReference type="SAM" id="SignalP"/>
    </source>
</evidence>
<dbReference type="NCBIfam" id="NF002077">
    <property type="entry name" value="PRK00913.2-4"/>
    <property type="match status" value="1"/>
</dbReference>
<feature type="chain" id="PRO_5015600316" description="Probable cytosol aminopeptidase" evidence="9">
    <location>
        <begin position="20"/>
        <end position="522"/>
    </location>
</feature>
<feature type="binding site" evidence="8">
    <location>
        <position position="362"/>
    </location>
    <ligand>
        <name>Mn(2+)</name>
        <dbReference type="ChEBI" id="CHEBI:29035"/>
        <label>1</label>
    </ligand>
</feature>
<dbReference type="InterPro" id="IPR008283">
    <property type="entry name" value="Peptidase_M17_N"/>
</dbReference>
<proteinExistence type="inferred from homology"/>
<keyword evidence="9" id="KW-0732">Signal</keyword>
<reference evidence="11 12" key="1">
    <citation type="submission" date="2018-05" db="EMBL/GenBank/DDBJ databases">
        <title>Genome of Sphingosinicella humi QZX222.</title>
        <authorList>
            <person name="Qiao Z."/>
            <person name="Wang G."/>
        </authorList>
    </citation>
    <scope>NUCLEOTIDE SEQUENCE [LARGE SCALE GENOMIC DNA]</scope>
    <source>
        <strain evidence="11 12">QZX222</strain>
    </source>
</reference>
<feature type="active site" evidence="8">
    <location>
        <position position="290"/>
    </location>
</feature>
<dbReference type="AlphaFoldDB" id="A0A2U2IZ89"/>
<dbReference type="InterPro" id="IPR023042">
    <property type="entry name" value="Peptidase_M17_leu_NH2_pept"/>
</dbReference>
<keyword evidence="5 8" id="KW-0645">Protease</keyword>
<evidence type="ECO:0000256" key="5">
    <source>
        <dbReference type="ARBA" id="ARBA00022670"/>
    </source>
</evidence>
<evidence type="ECO:0000256" key="6">
    <source>
        <dbReference type="ARBA" id="ARBA00022801"/>
    </source>
</evidence>
<comment type="subcellular location">
    <subcellularLocation>
        <location evidence="8">Cytoplasm</location>
    </subcellularLocation>
</comment>
<keyword evidence="6 8" id="KW-0378">Hydrolase</keyword>
<evidence type="ECO:0000256" key="4">
    <source>
        <dbReference type="ARBA" id="ARBA00022438"/>
    </source>
</evidence>
<evidence type="ECO:0000256" key="3">
    <source>
        <dbReference type="ARBA" id="ARBA00009528"/>
    </source>
</evidence>
<feature type="binding site" evidence="8">
    <location>
        <position position="360"/>
    </location>
    <ligand>
        <name>Mn(2+)</name>
        <dbReference type="ChEBI" id="CHEBI:29035"/>
        <label>1</label>
    </ligand>
</feature>
<evidence type="ECO:0000256" key="1">
    <source>
        <dbReference type="ARBA" id="ARBA00000135"/>
    </source>
</evidence>
<sequence length="522" mass="53941">MRYLAAIALMASALTPAVAARPIAFADSAPQTGALVLPLSSAEDLAAQTGLHEAVRGVVGAALRSADFDYEAGSSLTLRGIGPWSQLVIVGTGDEALDAAALQDIGGKAAAETAQNDGPVTLVATHLARSIDNAAVQLGVGARLGGYSFDRYKYADPKDPRPAGLDAPFTIVTGDAAAAETRFRREGQPLAEAVTFTRDLISEPANVVYPESFVARTQEAFQGVGGVTIEVLDVPAMERLGMGSILSVGRGSARPPRMMIVEYKGSGAPANPIVLAGKGITFDSGGISLKPGSGMWEMKTDMSGAAAVVGTVLSLAKRQAPVHVVAIAALAENMPGGGATRPGDVVKANNGKTIEIINTDAEGRLVLADAVAYADKRYDPAAIVDVATLTGAVVRALGSEYAGLFSRHDNLADQLAAAGQTTGEELWRLPLHPSYSRDVKSDIADIKNSGEGAPGAGYGAHFIGFFVEPETPWAHIDIAGTAWNDADEPTVPAGAAAYGVRLLDRFVQDFQPVPRGKGQGGY</sequence>
<dbReference type="OrthoDB" id="9809354at2"/>
<protein>
    <recommendedName>
        <fullName evidence="8">Probable cytosol aminopeptidase</fullName>
        <ecNumber evidence="8">3.4.11.1</ecNumber>
    </recommendedName>
    <alternativeName>
        <fullName evidence="8">Leucine aminopeptidase</fullName>
        <shortName evidence="8">LAP</shortName>
        <ecNumber evidence="8">3.4.11.10</ecNumber>
    </alternativeName>
    <alternativeName>
        <fullName evidence="8">Leucyl aminopeptidase</fullName>
    </alternativeName>
</protein>
<dbReference type="PANTHER" id="PTHR11963:SF23">
    <property type="entry name" value="CYTOSOL AMINOPEPTIDASE"/>
    <property type="match status" value="1"/>
</dbReference>
<evidence type="ECO:0000256" key="2">
    <source>
        <dbReference type="ARBA" id="ARBA00000967"/>
    </source>
</evidence>
<keyword evidence="7 8" id="KW-0464">Manganese</keyword>
<dbReference type="Pfam" id="PF02789">
    <property type="entry name" value="Peptidase_M17_N"/>
    <property type="match status" value="1"/>
</dbReference>
<dbReference type="Gene3D" id="3.40.220.10">
    <property type="entry name" value="Leucine Aminopeptidase, subunit E, domain 1"/>
    <property type="match status" value="1"/>
</dbReference>
<comment type="catalytic activity">
    <reaction evidence="2 8">
        <text>Release of an N-terminal amino acid, preferentially leucine, but not glutamic or aspartic acids.</text>
        <dbReference type="EC" id="3.4.11.10"/>
    </reaction>
</comment>
<organism evidence="11 12">
    <name type="scientific">Allosphingosinicella humi</name>
    <dbReference type="NCBI Taxonomy" id="2068657"/>
    <lineage>
        <taxon>Bacteria</taxon>
        <taxon>Pseudomonadati</taxon>
        <taxon>Pseudomonadota</taxon>
        <taxon>Alphaproteobacteria</taxon>
        <taxon>Sphingomonadales</taxon>
        <taxon>Sphingomonadaceae</taxon>
        <taxon>Allosphingosinicella</taxon>
    </lineage>
</organism>
<feature type="domain" description="Cytosol aminopeptidase" evidence="10">
    <location>
        <begin position="358"/>
        <end position="365"/>
    </location>
</feature>
<dbReference type="InterPro" id="IPR011356">
    <property type="entry name" value="Leucine_aapep/pepB"/>
</dbReference>
<feature type="binding site" evidence="8">
    <location>
        <position position="278"/>
    </location>
    <ligand>
        <name>Mn(2+)</name>
        <dbReference type="ChEBI" id="CHEBI:29035"/>
        <label>2</label>
    </ligand>
</feature>
<dbReference type="EC" id="3.4.11.1" evidence="8"/>
<dbReference type="HAMAP" id="MF_00181">
    <property type="entry name" value="Cytosol_peptidase_M17"/>
    <property type="match status" value="1"/>
</dbReference>
<comment type="similarity">
    <text evidence="3 8">Belongs to the peptidase M17 family.</text>
</comment>
<keyword evidence="4 8" id="KW-0031">Aminopeptidase</keyword>
<feature type="binding site" evidence="8">
    <location>
        <position position="362"/>
    </location>
    <ligand>
        <name>Mn(2+)</name>
        <dbReference type="ChEBI" id="CHEBI:29035"/>
        <label>2</label>
    </ligand>
</feature>
<dbReference type="SUPFAM" id="SSF53187">
    <property type="entry name" value="Zn-dependent exopeptidases"/>
    <property type="match status" value="1"/>
</dbReference>
<evidence type="ECO:0000259" key="10">
    <source>
        <dbReference type="PROSITE" id="PS00631"/>
    </source>
</evidence>
<keyword evidence="8" id="KW-0479">Metal-binding</keyword>
<dbReference type="CDD" id="cd00433">
    <property type="entry name" value="Peptidase_M17"/>
    <property type="match status" value="1"/>
</dbReference>
<dbReference type="GO" id="GO:0006508">
    <property type="term" value="P:proteolysis"/>
    <property type="evidence" value="ECO:0007669"/>
    <property type="project" value="UniProtKB-KW"/>
</dbReference>
<dbReference type="PANTHER" id="PTHR11963">
    <property type="entry name" value="LEUCINE AMINOPEPTIDASE-RELATED"/>
    <property type="match status" value="1"/>
</dbReference>
<dbReference type="GO" id="GO:0030145">
    <property type="term" value="F:manganese ion binding"/>
    <property type="evidence" value="ECO:0007669"/>
    <property type="project" value="UniProtKB-UniRule"/>
</dbReference>
<feature type="binding site" evidence="8">
    <location>
        <position position="301"/>
    </location>
    <ligand>
        <name>Mn(2+)</name>
        <dbReference type="ChEBI" id="CHEBI:29035"/>
        <label>2</label>
    </ligand>
</feature>
<dbReference type="InterPro" id="IPR043472">
    <property type="entry name" value="Macro_dom-like"/>
</dbReference>
<gene>
    <name evidence="8" type="primary">pepA</name>
    <name evidence="11" type="ORF">DF286_14885</name>
</gene>
<dbReference type="Proteomes" id="UP000245916">
    <property type="component" value="Unassembled WGS sequence"/>
</dbReference>
<keyword evidence="8" id="KW-0963">Cytoplasm</keyword>
<evidence type="ECO:0000256" key="7">
    <source>
        <dbReference type="ARBA" id="ARBA00023211"/>
    </source>
</evidence>
<keyword evidence="12" id="KW-1185">Reference proteome</keyword>
<dbReference type="PROSITE" id="PS00631">
    <property type="entry name" value="CYTOSOL_AP"/>
    <property type="match status" value="1"/>
</dbReference>
<evidence type="ECO:0000313" key="11">
    <source>
        <dbReference type="EMBL" id="PWG01400.1"/>
    </source>
</evidence>
<dbReference type="GO" id="GO:0070006">
    <property type="term" value="F:metalloaminopeptidase activity"/>
    <property type="evidence" value="ECO:0007669"/>
    <property type="project" value="InterPro"/>
</dbReference>
<feature type="binding site" evidence="8">
    <location>
        <position position="283"/>
    </location>
    <ligand>
        <name>Mn(2+)</name>
        <dbReference type="ChEBI" id="CHEBI:29035"/>
        <label>2</label>
    </ligand>
</feature>
<dbReference type="SUPFAM" id="SSF52949">
    <property type="entry name" value="Macro domain-like"/>
    <property type="match status" value="1"/>
</dbReference>
<accession>A0A2U2IZ89</accession>
<comment type="cofactor">
    <cofactor evidence="8">
        <name>Mn(2+)</name>
        <dbReference type="ChEBI" id="CHEBI:29035"/>
    </cofactor>
    <text evidence="8">Binds 2 manganese ions per subunit.</text>
</comment>
<comment type="function">
    <text evidence="8">Presumably involved in the processing and regular turnover of intracellular proteins. Catalyzes the removal of unsubstituted N-terminal amino acids from various peptides.</text>
</comment>
<feature type="binding site" evidence="8">
    <location>
        <position position="283"/>
    </location>
    <ligand>
        <name>Mn(2+)</name>
        <dbReference type="ChEBI" id="CHEBI:29035"/>
        <label>1</label>
    </ligand>
</feature>
<dbReference type="EMBL" id="QFFF01000002">
    <property type="protein sequence ID" value="PWG01400.1"/>
    <property type="molecule type" value="Genomic_DNA"/>
</dbReference>
<comment type="catalytic activity">
    <reaction evidence="1 8">
        <text>Release of an N-terminal amino acid, Xaa-|-Yaa-, in which Xaa is preferably Leu, but may be other amino acids including Pro although not Arg or Lys, and Yaa may be Pro. Amino acid amides and methyl esters are also readily hydrolyzed, but rates on arylamides are exceedingly low.</text>
        <dbReference type="EC" id="3.4.11.1"/>
    </reaction>
</comment>
<dbReference type="PRINTS" id="PR00481">
    <property type="entry name" value="LAMNOPPTDASE"/>
</dbReference>
<dbReference type="RefSeq" id="WP_109272461.1">
    <property type="nucleotide sequence ID" value="NZ_QFFF01000002.1"/>
</dbReference>
<evidence type="ECO:0000313" key="12">
    <source>
        <dbReference type="Proteomes" id="UP000245916"/>
    </source>
</evidence>
<dbReference type="EC" id="3.4.11.10" evidence="8"/>
<feature type="active site" evidence="8">
    <location>
        <position position="364"/>
    </location>
</feature>
<comment type="caution">
    <text evidence="11">The sequence shown here is derived from an EMBL/GenBank/DDBJ whole genome shotgun (WGS) entry which is preliminary data.</text>
</comment>
<dbReference type="InterPro" id="IPR000819">
    <property type="entry name" value="Peptidase_M17_C"/>
</dbReference>
<feature type="signal peptide" evidence="9">
    <location>
        <begin position="1"/>
        <end position="19"/>
    </location>
</feature>
<name>A0A2U2IZ89_9SPHN</name>
<evidence type="ECO:0000256" key="8">
    <source>
        <dbReference type="HAMAP-Rule" id="MF_00181"/>
    </source>
</evidence>
<dbReference type="Gene3D" id="3.40.630.10">
    <property type="entry name" value="Zn peptidases"/>
    <property type="match status" value="1"/>
</dbReference>
<dbReference type="Pfam" id="PF00883">
    <property type="entry name" value="Peptidase_M17"/>
    <property type="match status" value="1"/>
</dbReference>
<dbReference type="GO" id="GO:0005737">
    <property type="term" value="C:cytoplasm"/>
    <property type="evidence" value="ECO:0007669"/>
    <property type="project" value="UniProtKB-SubCell"/>
</dbReference>